<dbReference type="SUPFAM" id="SSF56349">
    <property type="entry name" value="DNA breaking-rejoining enzymes"/>
    <property type="match status" value="1"/>
</dbReference>
<proteinExistence type="predicted"/>
<protein>
    <recommendedName>
        <fullName evidence="4">Integrase</fullName>
    </recommendedName>
</protein>
<accession>A0ABX2KT38</accession>
<organism evidence="2 3">
    <name type="scientific">Azospirillum formosense</name>
    <dbReference type="NCBI Taxonomy" id="861533"/>
    <lineage>
        <taxon>Bacteria</taxon>
        <taxon>Pseudomonadati</taxon>
        <taxon>Pseudomonadota</taxon>
        <taxon>Alphaproteobacteria</taxon>
        <taxon>Rhodospirillales</taxon>
        <taxon>Azospirillaceae</taxon>
        <taxon>Azospirillum</taxon>
    </lineage>
</organism>
<evidence type="ECO:0008006" key="4">
    <source>
        <dbReference type="Google" id="ProtNLM"/>
    </source>
</evidence>
<name>A0ABX2KT38_9PROT</name>
<sequence>MPVEVLPSGRLRDARANLEAVIDRARNEVTAFGRDLDFDAPVWDVTEHSTVRASNARQRNMLYFTTYEGGTSKSMNGRTPLTEPFASFVKALVRQRQEAKSKTPENHGTLIRAARYLHDTLADRGHDPCRFLTIDFQLAANVCKEREAETSRYRIGLFLVEIAHALNRYGISKARIDFRNPFARVSYDHTRIGKEHDMRRAEKLPSPEMLDALAQIANLVDEPSDVLRMRAVELLVCGGWRINELLTLPDDCEIEEEAFENGRPVLGNDGQPVFRYGIRYWPEKGGEPRVKWMPSVMVDLAKRAVRDIRHHSAKARPVARFIEAHPGRAYIPAQFGDGGPDQLFSMEDLGQLFGLARRTSRTQWVRRRKLPVQVIGRAWHVRRADLEAALLTEQPDLSRSPLPLRLSEYLFLVPLNLFHMEKATNPCVVAFLTDGQIRDFLGGRVQGSDRVTSVFERFGFTEADGTPMAMTSHMFRHWLNTLAQQGGMGQHEIARWFGRQDMGQNAIYDHASGTQYAEQVRGMMERGQIRGPIADIHDRLPPVDRESFRESVLATVHTTDIGMCINDWSLAPCPNHGSCADCGDHLVKKGDADQKGRAETLLDENEWVLKQALQEVVEETYGASNHVAHTRSIVTGLRRILGVHSDSTIPDGTLVHVNPATPSRYTDRPLDGGTLG</sequence>
<keyword evidence="3" id="KW-1185">Reference proteome</keyword>
<evidence type="ECO:0000313" key="3">
    <source>
        <dbReference type="Proteomes" id="UP000639419"/>
    </source>
</evidence>
<gene>
    <name evidence="2" type="ORF">GBZ26_11355</name>
</gene>
<evidence type="ECO:0000256" key="1">
    <source>
        <dbReference type="ARBA" id="ARBA00023172"/>
    </source>
</evidence>
<dbReference type="Gene3D" id="1.10.443.10">
    <property type="entry name" value="Intergrase catalytic core"/>
    <property type="match status" value="1"/>
</dbReference>
<evidence type="ECO:0000313" key="2">
    <source>
        <dbReference type="EMBL" id="NUB19808.1"/>
    </source>
</evidence>
<comment type="caution">
    <text evidence="2">The sequence shown here is derived from an EMBL/GenBank/DDBJ whole genome shotgun (WGS) entry which is preliminary data.</text>
</comment>
<dbReference type="EMBL" id="WHOR01000067">
    <property type="protein sequence ID" value="NUB19808.1"/>
    <property type="molecule type" value="Genomic_DNA"/>
</dbReference>
<dbReference type="Proteomes" id="UP000639419">
    <property type="component" value="Unassembled WGS sequence"/>
</dbReference>
<reference evidence="2 3" key="1">
    <citation type="submission" date="2019-10" db="EMBL/GenBank/DDBJ databases">
        <title>Genome sequence of Azospirillum formosense CC-Nfb-7.</title>
        <authorList>
            <person name="Ambrosini A."/>
            <person name="Sant'Anna F.H."/>
            <person name="Cassan F.D."/>
            <person name="Souza E.M."/>
            <person name="Passaglia L.M.P."/>
        </authorList>
    </citation>
    <scope>NUCLEOTIDE SEQUENCE [LARGE SCALE GENOMIC DNA]</scope>
    <source>
        <strain evidence="2 3">CC-NFb-7</strain>
    </source>
</reference>
<dbReference type="RefSeq" id="WP_174438934.1">
    <property type="nucleotide sequence ID" value="NZ_BAABCC010000057.1"/>
</dbReference>
<dbReference type="InterPro" id="IPR013762">
    <property type="entry name" value="Integrase-like_cat_sf"/>
</dbReference>
<keyword evidence="1" id="KW-0233">DNA recombination</keyword>
<dbReference type="InterPro" id="IPR011010">
    <property type="entry name" value="DNA_brk_join_enz"/>
</dbReference>